<dbReference type="Gene3D" id="1.25.40.880">
    <property type="entry name" value="Alkyl sulfatase, dimerisation domain"/>
    <property type="match status" value="1"/>
</dbReference>
<comment type="caution">
    <text evidence="6">The sequence shown here is derived from an EMBL/GenBank/DDBJ whole genome shotgun (WGS) entry which is preliminary data.</text>
</comment>
<evidence type="ECO:0000313" key="7">
    <source>
        <dbReference type="Proteomes" id="UP000239089"/>
    </source>
</evidence>
<organism evidence="6 7">
    <name type="scientific">Rhodoblastus sphagnicola</name>
    <dbReference type="NCBI Taxonomy" id="333368"/>
    <lineage>
        <taxon>Bacteria</taxon>
        <taxon>Pseudomonadati</taxon>
        <taxon>Pseudomonadota</taxon>
        <taxon>Alphaproteobacteria</taxon>
        <taxon>Hyphomicrobiales</taxon>
        <taxon>Rhodoblastaceae</taxon>
        <taxon>Rhodoblastus</taxon>
    </lineage>
</organism>
<keyword evidence="1" id="KW-0479">Metal-binding</keyword>
<evidence type="ECO:0000259" key="5">
    <source>
        <dbReference type="Pfam" id="PF14864"/>
    </source>
</evidence>
<dbReference type="InterPro" id="IPR029229">
    <property type="entry name" value="Alkyl_sulf_C"/>
</dbReference>
<dbReference type="EMBL" id="NHSJ01000067">
    <property type="protein sequence ID" value="PPQ31027.1"/>
    <property type="molecule type" value="Genomic_DNA"/>
</dbReference>
<dbReference type="PANTHER" id="PTHR43223:SF2">
    <property type="entry name" value="METALLO-BETA-LACTAMASE DOMAIN-CONTAINING PROTEIN"/>
    <property type="match status" value="1"/>
</dbReference>
<sequence length="222" mass="23882">MGFYDGNPAHLDPMTLTEEASHYVEALGGGARVLELAKAAISKGDDRWAVDLLNKLVFADPANRAAQLTLADVYEQLAYRAESSTWRNGYLEAVTELRRGQVQPRRTAPFAGLVGLPTDLLLDAVALRLAPDRARDAPFAFTISDPETDKNQVVQVRNSVLVHEDASAPLVGAPILKLTAAQFHAALTGEGQPALSADDHALVRRFAALFDGPLTNFAIVTP</sequence>
<dbReference type="GO" id="GO:0016787">
    <property type="term" value="F:hydrolase activity"/>
    <property type="evidence" value="ECO:0007669"/>
    <property type="project" value="UniProtKB-KW"/>
</dbReference>
<evidence type="ECO:0000256" key="3">
    <source>
        <dbReference type="ARBA" id="ARBA00022833"/>
    </source>
</evidence>
<dbReference type="Gene3D" id="3.30.1050.10">
    <property type="entry name" value="SCP2 sterol-binding domain"/>
    <property type="match status" value="1"/>
</dbReference>
<evidence type="ECO:0000313" key="6">
    <source>
        <dbReference type="EMBL" id="PPQ31027.1"/>
    </source>
</evidence>
<dbReference type="OrthoDB" id="3381914at2"/>
<dbReference type="Pfam" id="PF14864">
    <property type="entry name" value="Alkyl_sulf_C"/>
    <property type="match status" value="1"/>
</dbReference>
<dbReference type="InterPro" id="IPR029228">
    <property type="entry name" value="Alkyl_sulf_dimr"/>
</dbReference>
<dbReference type="SUPFAM" id="SSF56281">
    <property type="entry name" value="Metallo-hydrolase/oxidoreductase"/>
    <property type="match status" value="1"/>
</dbReference>
<dbReference type="GO" id="GO:0046983">
    <property type="term" value="F:protein dimerization activity"/>
    <property type="evidence" value="ECO:0007669"/>
    <property type="project" value="InterPro"/>
</dbReference>
<reference evidence="6 7" key="1">
    <citation type="journal article" date="2018" name="Arch. Microbiol.">
        <title>New insights into the metabolic potential of the phototrophic purple bacterium Rhodopila globiformis DSM 161(T) from its draft genome sequence and evidence for a vanadium-dependent nitrogenase.</title>
        <authorList>
            <person name="Imhoff J.F."/>
            <person name="Rahn T."/>
            <person name="Kunzel S."/>
            <person name="Neulinger S.C."/>
        </authorList>
    </citation>
    <scope>NUCLEOTIDE SEQUENCE [LARGE SCALE GENOMIC DNA]</scope>
    <source>
        <strain evidence="6 7">DSM 16996</strain>
    </source>
</reference>
<feature type="domain" description="Alkyl sulfatase C-terminal" evidence="5">
    <location>
        <begin position="115"/>
        <end position="222"/>
    </location>
</feature>
<evidence type="ECO:0000256" key="2">
    <source>
        <dbReference type="ARBA" id="ARBA00022801"/>
    </source>
</evidence>
<proteinExistence type="predicted"/>
<keyword evidence="3" id="KW-0862">Zinc</keyword>
<keyword evidence="2" id="KW-0378">Hydrolase</keyword>
<dbReference type="GO" id="GO:0046872">
    <property type="term" value="F:metal ion binding"/>
    <property type="evidence" value="ECO:0007669"/>
    <property type="project" value="UniProtKB-KW"/>
</dbReference>
<gene>
    <name evidence="6" type="ORF">CCR94_10555</name>
</gene>
<evidence type="ECO:0000259" key="4">
    <source>
        <dbReference type="Pfam" id="PF14863"/>
    </source>
</evidence>
<dbReference type="Proteomes" id="UP000239089">
    <property type="component" value="Unassembled WGS sequence"/>
</dbReference>
<feature type="domain" description="Alkyl sulfatase dimerisation" evidence="4">
    <location>
        <begin position="1"/>
        <end position="100"/>
    </location>
</feature>
<dbReference type="InterPro" id="IPR036527">
    <property type="entry name" value="SCP2_sterol-bd_dom_sf"/>
</dbReference>
<keyword evidence="7" id="KW-1185">Reference proteome</keyword>
<protein>
    <recommendedName>
        <fullName evidence="8">Alkyl sulfatase dimerisation domain-containing protein</fullName>
    </recommendedName>
</protein>
<dbReference type="InterPro" id="IPR052195">
    <property type="entry name" value="Bact_Alkyl/Aryl-Sulfatase"/>
</dbReference>
<evidence type="ECO:0000256" key="1">
    <source>
        <dbReference type="ARBA" id="ARBA00022723"/>
    </source>
</evidence>
<dbReference type="SUPFAM" id="SSF55718">
    <property type="entry name" value="SCP-like"/>
    <property type="match status" value="1"/>
</dbReference>
<evidence type="ECO:0008006" key="8">
    <source>
        <dbReference type="Google" id="ProtNLM"/>
    </source>
</evidence>
<accession>A0A2S6N8V8</accession>
<dbReference type="InterPro" id="IPR038536">
    <property type="entry name" value="Alkyl/aryl-sulf_dimr_sf"/>
</dbReference>
<dbReference type="InterPro" id="IPR036866">
    <property type="entry name" value="RibonucZ/Hydroxyglut_hydro"/>
</dbReference>
<dbReference type="PANTHER" id="PTHR43223">
    <property type="entry name" value="ALKYL/ARYL-SULFATASE"/>
    <property type="match status" value="1"/>
</dbReference>
<dbReference type="Pfam" id="PF14863">
    <property type="entry name" value="Alkyl_sulf_dimr"/>
    <property type="match status" value="1"/>
</dbReference>
<dbReference type="AlphaFoldDB" id="A0A2S6N8V8"/>
<name>A0A2S6N8V8_9HYPH</name>